<accession>K9P725</accession>
<dbReference type="OrthoDB" id="9816185at2"/>
<protein>
    <recommendedName>
        <fullName evidence="3">TIGR02646 family protein</fullName>
    </recommendedName>
</protein>
<dbReference type="EMBL" id="CP003495">
    <property type="protein sequence ID" value="AFY28905.1"/>
    <property type="molecule type" value="Genomic_DNA"/>
</dbReference>
<reference evidence="2" key="1">
    <citation type="journal article" date="2013" name="Proc. Natl. Acad. Sci. U.S.A.">
        <title>Improving the coverage of the cyanobacterial phylum using diversity-driven genome sequencing.</title>
        <authorList>
            <person name="Shih P.M."/>
            <person name="Wu D."/>
            <person name="Latifi A."/>
            <person name="Axen S.D."/>
            <person name="Fewer D.P."/>
            <person name="Talla E."/>
            <person name="Calteau A."/>
            <person name="Cai F."/>
            <person name="Tandeau de Marsac N."/>
            <person name="Rippka R."/>
            <person name="Herdman M."/>
            <person name="Sivonen K."/>
            <person name="Coursin T."/>
            <person name="Laurent T."/>
            <person name="Goodwin L."/>
            <person name="Nolan M."/>
            <person name="Davenport K.W."/>
            <person name="Han C.S."/>
            <person name="Rubin E.M."/>
            <person name="Eisen J.A."/>
            <person name="Woyke T."/>
            <person name="Gugger M."/>
            <person name="Kerfeld C.A."/>
        </authorList>
    </citation>
    <scope>NUCLEOTIDE SEQUENCE [LARGE SCALE GENOMIC DNA]</scope>
    <source>
        <strain evidence="2">ATCC 27147 / PCC 6307</strain>
    </source>
</reference>
<evidence type="ECO:0008006" key="3">
    <source>
        <dbReference type="Google" id="ProtNLM"/>
    </source>
</evidence>
<proteinExistence type="predicted"/>
<evidence type="ECO:0000313" key="2">
    <source>
        <dbReference type="Proteomes" id="UP000010388"/>
    </source>
</evidence>
<dbReference type="KEGG" id="cgc:Cyagr_1763"/>
<evidence type="ECO:0000313" key="1">
    <source>
        <dbReference type="EMBL" id="AFY28905.1"/>
    </source>
</evidence>
<sequence>MREIKLDSIALPSGWTLRAHTAIGAGHANIHKHSGVWQECKKPLQSLSYDKCYYCETVQERSDNAVDHFRPKSLYPWSAFRWENYRFACTYCNSRRRDIENNRIGGKGDDFPLLDETKRATCLAEEVDECPLLLDPCQPDEPGLIDFDESGQPSPTYSNDESETRHLRAAISIRLYHLDHQDLVDRRMVLATKLVRIIHAAEKLFPYTETGMPAIDVSFEEHLRSLAEAINPEAELSSFSRRILDGYRYNKWIPGLLRTV</sequence>
<dbReference type="eggNOG" id="COG1403">
    <property type="taxonomic scope" value="Bacteria"/>
</dbReference>
<dbReference type="AlphaFoldDB" id="K9P725"/>
<organism evidence="1 2">
    <name type="scientific">Cyanobium gracile (strain ATCC 27147 / PCC 6307)</name>
    <dbReference type="NCBI Taxonomy" id="292564"/>
    <lineage>
        <taxon>Bacteria</taxon>
        <taxon>Bacillati</taxon>
        <taxon>Cyanobacteriota</taxon>
        <taxon>Cyanophyceae</taxon>
        <taxon>Synechococcales</taxon>
        <taxon>Prochlorococcaceae</taxon>
        <taxon>Cyanobium</taxon>
    </lineage>
</organism>
<gene>
    <name evidence="1" type="ordered locus">Cyagr_1763</name>
</gene>
<dbReference type="Proteomes" id="UP000010388">
    <property type="component" value="Chromosome"/>
</dbReference>
<dbReference type="STRING" id="292564.Cyagr_1763"/>
<dbReference type="Gene3D" id="1.10.30.50">
    <property type="match status" value="1"/>
</dbReference>
<dbReference type="RefSeq" id="WP_015109355.1">
    <property type="nucleotide sequence ID" value="NC_019675.1"/>
</dbReference>
<name>K9P725_CYAGP</name>
<dbReference type="HOGENOM" id="CLU_071576_1_0_3"/>